<evidence type="ECO:0000256" key="1">
    <source>
        <dbReference type="SAM" id="Phobius"/>
    </source>
</evidence>
<sequence>MAIQASTTAIITSTSTSTTALTTTSNSLGGNGNNNSFKKTLIISLSTAIPGILIISIVIGVLVKKRAARGVLDDVVHRLTNIKKRKKNFVELDQMLIADESVTQSATNPISTSTVSIRTTESETTISNLSNVTTTTADQQPTSNSQTLTIILAATIPIGISTVIFLIIWLKYYFYTKNQRGTN</sequence>
<dbReference type="EMBL" id="CAJOBH010005035">
    <property type="protein sequence ID" value="CAF4011315.1"/>
    <property type="molecule type" value="Genomic_DNA"/>
</dbReference>
<accession>A0A8S2NPS4</accession>
<dbReference type="Proteomes" id="UP000681967">
    <property type="component" value="Unassembled WGS sequence"/>
</dbReference>
<name>A0A8S2NPS4_9BILA</name>
<feature type="transmembrane region" description="Helical" evidence="1">
    <location>
        <begin position="41"/>
        <end position="63"/>
    </location>
</feature>
<protein>
    <submittedName>
        <fullName evidence="2">Uncharacterized protein</fullName>
    </submittedName>
</protein>
<keyword evidence="1" id="KW-0472">Membrane</keyword>
<reference evidence="2" key="1">
    <citation type="submission" date="2021-02" db="EMBL/GenBank/DDBJ databases">
        <authorList>
            <person name="Nowell W R."/>
        </authorList>
    </citation>
    <scope>NUCLEOTIDE SEQUENCE</scope>
</reference>
<gene>
    <name evidence="2" type="ORF">BYL167_LOCUS14244</name>
</gene>
<evidence type="ECO:0000313" key="2">
    <source>
        <dbReference type="EMBL" id="CAF4011315.1"/>
    </source>
</evidence>
<organism evidence="2 3">
    <name type="scientific">Rotaria magnacalcarata</name>
    <dbReference type="NCBI Taxonomy" id="392030"/>
    <lineage>
        <taxon>Eukaryota</taxon>
        <taxon>Metazoa</taxon>
        <taxon>Spiralia</taxon>
        <taxon>Gnathifera</taxon>
        <taxon>Rotifera</taxon>
        <taxon>Eurotatoria</taxon>
        <taxon>Bdelloidea</taxon>
        <taxon>Philodinida</taxon>
        <taxon>Philodinidae</taxon>
        <taxon>Rotaria</taxon>
    </lineage>
</organism>
<proteinExistence type="predicted"/>
<comment type="caution">
    <text evidence="2">The sequence shown here is derived from an EMBL/GenBank/DDBJ whole genome shotgun (WGS) entry which is preliminary data.</text>
</comment>
<keyword evidence="1" id="KW-0812">Transmembrane</keyword>
<evidence type="ECO:0000313" key="3">
    <source>
        <dbReference type="Proteomes" id="UP000681967"/>
    </source>
</evidence>
<feature type="transmembrane region" description="Helical" evidence="1">
    <location>
        <begin position="148"/>
        <end position="170"/>
    </location>
</feature>
<dbReference type="AlphaFoldDB" id="A0A8S2NPS4"/>
<keyword evidence="1" id="KW-1133">Transmembrane helix</keyword>